<dbReference type="Pfam" id="PF13521">
    <property type="entry name" value="AAA_28"/>
    <property type="match status" value="1"/>
</dbReference>
<dbReference type="RefSeq" id="WP_163465119.1">
    <property type="nucleotide sequence ID" value="NZ_JAAAMG010000019.1"/>
</dbReference>
<dbReference type="InterPro" id="IPR027417">
    <property type="entry name" value="P-loop_NTPase"/>
</dbReference>
<dbReference type="InterPro" id="IPR038727">
    <property type="entry name" value="NadR/Ttd14_AAA_dom"/>
</dbReference>
<keyword evidence="3" id="KW-1185">Reference proteome</keyword>
<proteinExistence type="predicted"/>
<organism evidence="2 3">
    <name type="scientific">Jiella pacifica</name>
    <dbReference type="NCBI Taxonomy" id="2696469"/>
    <lineage>
        <taxon>Bacteria</taxon>
        <taxon>Pseudomonadati</taxon>
        <taxon>Pseudomonadota</taxon>
        <taxon>Alphaproteobacteria</taxon>
        <taxon>Hyphomicrobiales</taxon>
        <taxon>Aurantimonadaceae</taxon>
        <taxon>Jiella</taxon>
    </lineage>
</organism>
<feature type="domain" description="NadR/Ttd14 AAA" evidence="1">
    <location>
        <begin position="5"/>
        <end position="166"/>
    </location>
</feature>
<reference evidence="2 3" key="1">
    <citation type="submission" date="2020-01" db="EMBL/GenBank/DDBJ databases">
        <title>Jiella pacifica sp. nov.</title>
        <authorList>
            <person name="Xue Z."/>
            <person name="Zhu S."/>
            <person name="Chen J."/>
            <person name="Yang J."/>
        </authorList>
    </citation>
    <scope>NUCLEOTIDE SEQUENCE [LARGE SCALE GENOMIC DNA]</scope>
    <source>
        <strain evidence="2 3">40Bstr34</strain>
    </source>
</reference>
<evidence type="ECO:0000313" key="2">
    <source>
        <dbReference type="EMBL" id="NDW06615.1"/>
    </source>
</evidence>
<dbReference type="Proteomes" id="UP000469011">
    <property type="component" value="Unassembled WGS sequence"/>
</dbReference>
<evidence type="ECO:0000313" key="3">
    <source>
        <dbReference type="Proteomes" id="UP000469011"/>
    </source>
</evidence>
<dbReference type="Gene3D" id="3.40.50.300">
    <property type="entry name" value="P-loop containing nucleotide triphosphate hydrolases"/>
    <property type="match status" value="1"/>
</dbReference>
<name>A0A6N9T8P5_9HYPH</name>
<sequence length="196" mass="21220">MADFVILSGCSGGGKTTLLAELARRGHRVVEEPGRRIVAEERQGDGSALPWIDLAAFARRAIAMARSDCDMASALDGVVFFDRGLIDAAAALEHATGENCLSGVADARRFHRRVFMTPPWPEIFAGDEERRHGLPDAVAEYERLLVAYSGLGYRIDVLPKTSVPERADHVLSVLQRDGLLPADAPAHAGDLVTPHR</sequence>
<comment type="caution">
    <text evidence="2">The sequence shown here is derived from an EMBL/GenBank/DDBJ whole genome shotgun (WGS) entry which is preliminary data.</text>
</comment>
<evidence type="ECO:0000259" key="1">
    <source>
        <dbReference type="Pfam" id="PF13521"/>
    </source>
</evidence>
<gene>
    <name evidence="2" type="ORF">GTK09_19535</name>
</gene>
<dbReference type="EMBL" id="JAAAMG010000019">
    <property type="protein sequence ID" value="NDW06615.1"/>
    <property type="molecule type" value="Genomic_DNA"/>
</dbReference>
<protein>
    <submittedName>
        <fullName evidence="2">AAA family ATPase</fullName>
    </submittedName>
</protein>
<dbReference type="SUPFAM" id="SSF52540">
    <property type="entry name" value="P-loop containing nucleoside triphosphate hydrolases"/>
    <property type="match status" value="1"/>
</dbReference>
<accession>A0A6N9T8P5</accession>
<dbReference type="AlphaFoldDB" id="A0A6N9T8P5"/>